<proteinExistence type="predicted"/>
<dbReference type="OrthoDB" id="7576715at2"/>
<dbReference type="EMBL" id="RPFZ01000001">
    <property type="protein sequence ID" value="RPF72758.1"/>
    <property type="molecule type" value="Genomic_DNA"/>
</dbReference>
<evidence type="ECO:0000313" key="2">
    <source>
        <dbReference type="Proteomes" id="UP000275232"/>
    </source>
</evidence>
<sequence>MERAGKDDVRPRSTAIDFNVEALDLVEIIGPPELMARDFMSPYVWREADGRFGIMLRAVPKDPSTAADTGLAWSGWSEDGGRFAMLDAPSIIPGPGAEDIGGIEDPTVIRLNDGYAVYYTGVRADRAHGQMFYARGPSLDRLEKAGVALAASETMGNTKEATVERTQSGEWRLFFEYAFGDASRIGLATGRDVAGPWTFRPSPFMPREDSWDNWHLSTGPLLMDDPEMPVMFYNGATRDARWRIGWIAFSADCLAVVDRGIMPLVVPPPSDDRAATDIAFAASCVSVGGQVWLYYSLEDKKLARALVRRS</sequence>
<dbReference type="SUPFAM" id="SSF75005">
    <property type="entry name" value="Arabinanase/levansucrase/invertase"/>
    <property type="match status" value="1"/>
</dbReference>
<keyword evidence="1" id="KW-0326">Glycosidase</keyword>
<keyword evidence="1" id="KW-0378">Hydrolase</keyword>
<dbReference type="Proteomes" id="UP000275232">
    <property type="component" value="Unassembled WGS sequence"/>
</dbReference>
<dbReference type="InterPro" id="IPR023296">
    <property type="entry name" value="Glyco_hydro_beta-prop_sf"/>
</dbReference>
<comment type="caution">
    <text evidence="1">The sequence shown here is derived from an EMBL/GenBank/DDBJ whole genome shotgun (WGS) entry which is preliminary data.</text>
</comment>
<gene>
    <name evidence="1" type="ORF">EG799_08185</name>
</gene>
<dbReference type="AlphaFoldDB" id="A0A3N5DD25"/>
<reference evidence="1 2" key="1">
    <citation type="submission" date="2018-11" db="EMBL/GenBank/DDBJ databases">
        <title>Erythrobacter spongiae sp. nov., isolated from a marine sponge.</title>
        <authorList>
            <person name="Zhuang L."/>
            <person name="Luo L."/>
        </authorList>
    </citation>
    <scope>NUCLEOTIDE SEQUENCE [LARGE SCALE GENOMIC DNA]</scope>
    <source>
        <strain evidence="1 2">HN-E23</strain>
    </source>
</reference>
<name>A0A3N5DD25_9SPHN</name>
<accession>A0A3N5DD25</accession>
<organism evidence="1 2">
    <name type="scientific">Aurantiacibacter spongiae</name>
    <dbReference type="NCBI Taxonomy" id="2488860"/>
    <lineage>
        <taxon>Bacteria</taxon>
        <taxon>Pseudomonadati</taxon>
        <taxon>Pseudomonadota</taxon>
        <taxon>Alphaproteobacteria</taxon>
        <taxon>Sphingomonadales</taxon>
        <taxon>Erythrobacteraceae</taxon>
        <taxon>Aurantiacibacter</taxon>
    </lineage>
</organism>
<keyword evidence="2" id="KW-1185">Reference proteome</keyword>
<protein>
    <submittedName>
        <fullName evidence="1">Glycosidase</fullName>
    </submittedName>
</protein>
<dbReference type="GO" id="GO:0016798">
    <property type="term" value="F:hydrolase activity, acting on glycosyl bonds"/>
    <property type="evidence" value="ECO:0007669"/>
    <property type="project" value="UniProtKB-KW"/>
</dbReference>
<dbReference type="Gene3D" id="2.115.10.20">
    <property type="entry name" value="Glycosyl hydrolase domain, family 43"/>
    <property type="match status" value="1"/>
</dbReference>
<evidence type="ECO:0000313" key="1">
    <source>
        <dbReference type="EMBL" id="RPF72758.1"/>
    </source>
</evidence>